<evidence type="ECO:0000259" key="2">
    <source>
        <dbReference type="Pfam" id="PF03703"/>
    </source>
</evidence>
<evidence type="ECO:0000313" key="3">
    <source>
        <dbReference type="EMBL" id="PIS06655.1"/>
    </source>
</evidence>
<feature type="transmembrane region" description="Helical" evidence="1">
    <location>
        <begin position="78"/>
        <end position="96"/>
    </location>
</feature>
<reference evidence="4" key="1">
    <citation type="submission" date="2017-09" db="EMBL/GenBank/DDBJ databases">
        <title>Depth-based differentiation of microbial function through sediment-hosted aquifers and enrichment of novel symbionts in the deep terrestrial subsurface.</title>
        <authorList>
            <person name="Probst A.J."/>
            <person name="Ladd B."/>
            <person name="Jarett J.K."/>
            <person name="Geller-Mcgrath D.E."/>
            <person name="Sieber C.M.K."/>
            <person name="Emerson J.B."/>
            <person name="Anantharaman K."/>
            <person name="Thomas B.C."/>
            <person name="Malmstrom R."/>
            <person name="Stieglmeier M."/>
            <person name="Klingl A."/>
            <person name="Woyke T."/>
            <person name="Ryan C.M."/>
            <person name="Banfield J.F."/>
        </authorList>
    </citation>
    <scope>NUCLEOTIDE SEQUENCE [LARGE SCALE GENOMIC DNA]</scope>
</reference>
<gene>
    <name evidence="3" type="ORF">COT79_03570</name>
</gene>
<feature type="domain" description="YdbS-like PH" evidence="2">
    <location>
        <begin position="96"/>
        <end position="175"/>
    </location>
</feature>
<feature type="transmembrane region" description="Helical" evidence="1">
    <location>
        <begin position="50"/>
        <end position="72"/>
    </location>
</feature>
<proteinExistence type="predicted"/>
<dbReference type="PANTHER" id="PTHR37938:SF1">
    <property type="entry name" value="BLL0215 PROTEIN"/>
    <property type="match status" value="1"/>
</dbReference>
<dbReference type="InterPro" id="IPR005182">
    <property type="entry name" value="YdbS-like_PH"/>
</dbReference>
<dbReference type="AlphaFoldDB" id="A0A2M6R7Z2"/>
<dbReference type="EMBL" id="PEZX01000044">
    <property type="protein sequence ID" value="PIS06655.1"/>
    <property type="molecule type" value="Genomic_DNA"/>
</dbReference>
<keyword evidence="1" id="KW-0812">Transmembrane</keyword>
<evidence type="ECO:0000313" key="4">
    <source>
        <dbReference type="Proteomes" id="UP000231162"/>
    </source>
</evidence>
<sequence length="201" mass="22698">MFNKSKKDQEAKELFPVVEGNLSDYGFQGQKAQEEILLHLQQHPMTIYKLGLALVGSALIVVATFALAGASVYSSIPLGIYVVIGGYYAFRAWYLWHGSHYILTTERVISVDQKGFFHRAVSEAPLDKIQNVSYEIEGPYQTFLDYGIVRILTAGQKDADVEFRFVHHPYDVQQEITDASHTYGNVVVEAQELENKKNYVS</sequence>
<keyword evidence="1" id="KW-0472">Membrane</keyword>
<name>A0A2M6R7Z2_9BACT</name>
<dbReference type="Pfam" id="PF03703">
    <property type="entry name" value="bPH_2"/>
    <property type="match status" value="1"/>
</dbReference>
<accession>A0A2M6R7Z2</accession>
<dbReference type="PANTHER" id="PTHR37938">
    <property type="entry name" value="BLL0215 PROTEIN"/>
    <property type="match status" value="1"/>
</dbReference>
<protein>
    <recommendedName>
        <fullName evidence="2">YdbS-like PH domain-containing protein</fullName>
    </recommendedName>
</protein>
<comment type="caution">
    <text evidence="3">The sequence shown here is derived from an EMBL/GenBank/DDBJ whole genome shotgun (WGS) entry which is preliminary data.</text>
</comment>
<evidence type="ECO:0000256" key="1">
    <source>
        <dbReference type="SAM" id="Phobius"/>
    </source>
</evidence>
<keyword evidence="1" id="KW-1133">Transmembrane helix</keyword>
<dbReference type="Proteomes" id="UP000231162">
    <property type="component" value="Unassembled WGS sequence"/>
</dbReference>
<organism evidence="3 4">
    <name type="scientific">Candidatus Berkelbacteria bacterium CG10_big_fil_rev_8_21_14_0_10_43_14</name>
    <dbReference type="NCBI Taxonomy" id="1974515"/>
    <lineage>
        <taxon>Bacteria</taxon>
        <taxon>Candidatus Berkelbacteria</taxon>
    </lineage>
</organism>